<proteinExistence type="predicted"/>
<keyword evidence="3" id="KW-1185">Reference proteome</keyword>
<evidence type="ECO:0000313" key="2">
    <source>
        <dbReference type="EMBL" id="GCB81952.1"/>
    </source>
</evidence>
<dbReference type="AlphaFoldDB" id="A0A401Q996"/>
<name>A0A401Q996_SCYTO</name>
<dbReference type="Proteomes" id="UP000288216">
    <property type="component" value="Unassembled WGS sequence"/>
</dbReference>
<keyword evidence="1" id="KW-0812">Transmembrane</keyword>
<feature type="transmembrane region" description="Helical" evidence="1">
    <location>
        <begin position="26"/>
        <end position="48"/>
    </location>
</feature>
<gene>
    <name evidence="2" type="ORF">scyTo_0021493</name>
</gene>
<accession>A0A401Q996</accession>
<feature type="non-terminal residue" evidence="2">
    <location>
        <position position="1"/>
    </location>
</feature>
<evidence type="ECO:0000313" key="3">
    <source>
        <dbReference type="Proteomes" id="UP000288216"/>
    </source>
</evidence>
<comment type="caution">
    <text evidence="2">The sequence shown here is derived from an EMBL/GenBank/DDBJ whole genome shotgun (WGS) entry which is preliminary data.</text>
</comment>
<sequence>ESFISQHPPDIHNDPLEGTTHDQHLIAVYVAVTCLICLAGLLIIIFSLKRCNTYKGVPTTGATGDETQANITSTG</sequence>
<reference evidence="2 3" key="1">
    <citation type="journal article" date="2018" name="Nat. Ecol. Evol.">
        <title>Shark genomes provide insights into elasmobranch evolution and the origin of vertebrates.</title>
        <authorList>
            <person name="Hara Y"/>
            <person name="Yamaguchi K"/>
            <person name="Onimaru K"/>
            <person name="Kadota M"/>
            <person name="Koyanagi M"/>
            <person name="Keeley SD"/>
            <person name="Tatsumi K"/>
            <person name="Tanaka K"/>
            <person name="Motone F"/>
            <person name="Kageyama Y"/>
            <person name="Nozu R"/>
            <person name="Adachi N"/>
            <person name="Nishimura O"/>
            <person name="Nakagawa R"/>
            <person name="Tanegashima C"/>
            <person name="Kiyatake I"/>
            <person name="Matsumoto R"/>
            <person name="Murakumo K"/>
            <person name="Nishida K"/>
            <person name="Terakita A"/>
            <person name="Kuratani S"/>
            <person name="Sato K"/>
            <person name="Hyodo S Kuraku.S."/>
        </authorList>
    </citation>
    <scope>NUCLEOTIDE SEQUENCE [LARGE SCALE GENOMIC DNA]</scope>
</reference>
<dbReference type="EMBL" id="BFAA01019185">
    <property type="protein sequence ID" value="GCB81952.1"/>
    <property type="molecule type" value="Genomic_DNA"/>
</dbReference>
<keyword evidence="1" id="KW-0472">Membrane</keyword>
<organism evidence="2 3">
    <name type="scientific">Scyliorhinus torazame</name>
    <name type="common">Cloudy catshark</name>
    <name type="synonym">Catulus torazame</name>
    <dbReference type="NCBI Taxonomy" id="75743"/>
    <lineage>
        <taxon>Eukaryota</taxon>
        <taxon>Metazoa</taxon>
        <taxon>Chordata</taxon>
        <taxon>Craniata</taxon>
        <taxon>Vertebrata</taxon>
        <taxon>Chondrichthyes</taxon>
        <taxon>Elasmobranchii</taxon>
        <taxon>Galeomorphii</taxon>
        <taxon>Galeoidea</taxon>
        <taxon>Carcharhiniformes</taxon>
        <taxon>Scyliorhinidae</taxon>
        <taxon>Scyliorhinus</taxon>
    </lineage>
</organism>
<evidence type="ECO:0000256" key="1">
    <source>
        <dbReference type="SAM" id="Phobius"/>
    </source>
</evidence>
<keyword evidence="1" id="KW-1133">Transmembrane helix</keyword>
<protein>
    <submittedName>
        <fullName evidence="2">Uncharacterized protein</fullName>
    </submittedName>
</protein>